<evidence type="ECO:0000313" key="3">
    <source>
        <dbReference type="Proteomes" id="UP000649328"/>
    </source>
</evidence>
<dbReference type="SUPFAM" id="SSF111126">
    <property type="entry name" value="Ligand-binding domain in the NO signalling and Golgi transport"/>
    <property type="match status" value="1"/>
</dbReference>
<dbReference type="GO" id="GO:0030008">
    <property type="term" value="C:TRAPP complex"/>
    <property type="evidence" value="ECO:0007669"/>
    <property type="project" value="TreeGrafter"/>
</dbReference>
<dbReference type="PANTHER" id="PTHR12817:SF0">
    <property type="entry name" value="GEO08327P1"/>
    <property type="match status" value="1"/>
</dbReference>
<keyword evidence="3" id="KW-1185">Reference proteome</keyword>
<dbReference type="GO" id="GO:0006888">
    <property type="term" value="P:endoplasmic reticulum to Golgi vesicle-mediated transport"/>
    <property type="evidence" value="ECO:0007669"/>
    <property type="project" value="TreeGrafter"/>
</dbReference>
<dbReference type="PANTHER" id="PTHR12817">
    <property type="entry name" value="TRAFFICKING PROTEIN PARTICLE COMPLEX SUBUNIT 6B"/>
    <property type="match status" value="1"/>
</dbReference>
<comment type="similarity">
    <text evidence="1">Belongs to the TRAPP small subunits family. BET3 subfamily.</text>
</comment>
<dbReference type="OrthoDB" id="941624at2759"/>
<protein>
    <recommendedName>
        <fullName evidence="4">Transport protein particle component</fullName>
    </recommendedName>
</protein>
<dbReference type="InterPro" id="IPR007194">
    <property type="entry name" value="TRAPP_component"/>
</dbReference>
<dbReference type="Proteomes" id="UP000649328">
    <property type="component" value="Unassembled WGS sequence"/>
</dbReference>
<evidence type="ECO:0000256" key="1">
    <source>
        <dbReference type="ARBA" id="ARBA00006218"/>
    </source>
</evidence>
<sequence>MSDVLESQTYVNNVCFNLLLQEIVPASVRVTQKLAETENGEFTRDSDAQTRINTQLSDIVDDTPGKVAIFDSELLNSEDVQLRVEGYGYDLGLRLTEVLMYKAATKLKIVDVLEIMKFICRDVWRCLYGKQMDNLRTNHRGTFVLIDNKYKVTAGFSSENGKADVVAKARTYTYLPCGIIRGILLSFGIDAYVSADNSQFPAVSFNIQTTINN</sequence>
<dbReference type="AlphaFoldDB" id="A0A8H7GU48"/>
<dbReference type="InterPro" id="IPR024096">
    <property type="entry name" value="NO_sig/Golgi_transp_ligand-bd"/>
</dbReference>
<dbReference type="GO" id="GO:0005802">
    <property type="term" value="C:trans-Golgi network"/>
    <property type="evidence" value="ECO:0007669"/>
    <property type="project" value="TreeGrafter"/>
</dbReference>
<dbReference type="CDD" id="cd14944">
    <property type="entry name" value="TRAPPC6A_Trs33"/>
    <property type="match status" value="1"/>
</dbReference>
<proteinExistence type="inferred from homology"/>
<organism evidence="2 3">
    <name type="scientific">Metschnikowia pulcherrima</name>
    <dbReference type="NCBI Taxonomy" id="27326"/>
    <lineage>
        <taxon>Eukaryota</taxon>
        <taxon>Fungi</taxon>
        <taxon>Dikarya</taxon>
        <taxon>Ascomycota</taxon>
        <taxon>Saccharomycotina</taxon>
        <taxon>Pichiomycetes</taxon>
        <taxon>Metschnikowiaceae</taxon>
        <taxon>Metschnikowia</taxon>
    </lineage>
</organism>
<evidence type="ECO:0008006" key="4">
    <source>
        <dbReference type="Google" id="ProtNLM"/>
    </source>
</evidence>
<comment type="caution">
    <text evidence="2">The sequence shown here is derived from an EMBL/GenBank/DDBJ whole genome shotgun (WGS) entry which is preliminary data.</text>
</comment>
<evidence type="ECO:0000313" key="2">
    <source>
        <dbReference type="EMBL" id="KAF8003175.1"/>
    </source>
</evidence>
<dbReference type="InterPro" id="IPR037992">
    <property type="entry name" value="TRAPPC6/Trs33"/>
</dbReference>
<name>A0A8H7GU48_9ASCO</name>
<dbReference type="Pfam" id="PF04051">
    <property type="entry name" value="TRAPP"/>
    <property type="match status" value="1"/>
</dbReference>
<dbReference type="GO" id="GO:0005801">
    <property type="term" value="C:cis-Golgi network"/>
    <property type="evidence" value="ECO:0007669"/>
    <property type="project" value="TreeGrafter"/>
</dbReference>
<reference evidence="2" key="1">
    <citation type="submission" date="2020-10" db="EMBL/GenBank/DDBJ databases">
        <title>The Whole-Genome Sequence of Metschnikowia persimmonesis, a Novel Endophytic Yeast Species Isolated from Medicinal Plant Diospyros kaki Thumb.</title>
        <authorList>
            <person name="Rahmat E."/>
            <person name="Kang Y."/>
        </authorList>
    </citation>
    <scope>NUCLEOTIDE SEQUENCE</scope>
    <source>
        <strain evidence="2">KIOM G15050</strain>
    </source>
</reference>
<accession>A0A8H7GU48</accession>
<dbReference type="EMBL" id="JACBPP010000003">
    <property type="protein sequence ID" value="KAF8003175.1"/>
    <property type="molecule type" value="Genomic_DNA"/>
</dbReference>
<dbReference type="Gene3D" id="3.30.1380.20">
    <property type="entry name" value="Trafficking protein particle complex subunit 3"/>
    <property type="match status" value="1"/>
</dbReference>
<gene>
    <name evidence="2" type="ORF">HF325_002420</name>
</gene>